<comment type="subunit">
    <text evidence="2 10">Heterotrimer of A, B and C subunits.</text>
</comment>
<dbReference type="PATRIC" id="fig|579138.3.peg.488"/>
<keyword evidence="7 10" id="KW-0067">ATP-binding</keyword>
<dbReference type="InterPro" id="IPR036928">
    <property type="entry name" value="AS_sf"/>
</dbReference>
<evidence type="ECO:0000259" key="11">
    <source>
        <dbReference type="Pfam" id="PF01425"/>
    </source>
</evidence>
<dbReference type="InterPro" id="IPR023631">
    <property type="entry name" value="Amidase_dom"/>
</dbReference>
<evidence type="ECO:0000256" key="9">
    <source>
        <dbReference type="ARBA" id="ARBA00047407"/>
    </source>
</evidence>
<dbReference type="Pfam" id="PF01425">
    <property type="entry name" value="Amidase"/>
    <property type="match status" value="1"/>
</dbReference>
<dbReference type="InterPro" id="IPR000120">
    <property type="entry name" value="Amidase"/>
</dbReference>
<evidence type="ECO:0000256" key="2">
    <source>
        <dbReference type="ARBA" id="ARBA00011123"/>
    </source>
</evidence>
<feature type="domain" description="Amidase" evidence="11">
    <location>
        <begin position="26"/>
        <end position="472"/>
    </location>
</feature>
<protein>
    <recommendedName>
        <fullName evidence="4 10">Glutamyl-tRNA(Gln) amidotransferase subunit A</fullName>
        <shortName evidence="10">Glu-ADT subunit A</shortName>
        <ecNumber evidence="3 10">6.3.5.7</ecNumber>
    </recommendedName>
</protein>
<evidence type="ECO:0000256" key="5">
    <source>
        <dbReference type="ARBA" id="ARBA00022598"/>
    </source>
</evidence>
<accession>F8EVG3</accession>
<dbReference type="GO" id="GO:0006412">
    <property type="term" value="P:translation"/>
    <property type="evidence" value="ECO:0007669"/>
    <property type="project" value="UniProtKB-UniRule"/>
</dbReference>
<evidence type="ECO:0000313" key="12">
    <source>
        <dbReference type="EMBL" id="AEI37370.1"/>
    </source>
</evidence>
<comment type="similarity">
    <text evidence="1 10">Belongs to the amidase family. GatA subfamily.</text>
</comment>
<feature type="active site" description="Charge relay system" evidence="10">
    <location>
        <position position="78"/>
    </location>
</feature>
<evidence type="ECO:0000256" key="8">
    <source>
        <dbReference type="ARBA" id="ARBA00022917"/>
    </source>
</evidence>
<dbReference type="PANTHER" id="PTHR11895">
    <property type="entry name" value="TRANSAMIDASE"/>
    <property type="match status" value="1"/>
</dbReference>
<dbReference type="EC" id="6.3.5.7" evidence="3 10"/>
<comment type="catalytic activity">
    <reaction evidence="9 10">
        <text>L-glutamyl-tRNA(Gln) + L-glutamine + ATP + H2O = L-glutaminyl-tRNA(Gln) + L-glutamate + ADP + phosphate + H(+)</text>
        <dbReference type="Rhea" id="RHEA:17521"/>
        <dbReference type="Rhea" id="RHEA-COMP:9681"/>
        <dbReference type="Rhea" id="RHEA-COMP:9684"/>
        <dbReference type="ChEBI" id="CHEBI:15377"/>
        <dbReference type="ChEBI" id="CHEBI:15378"/>
        <dbReference type="ChEBI" id="CHEBI:29985"/>
        <dbReference type="ChEBI" id="CHEBI:30616"/>
        <dbReference type="ChEBI" id="CHEBI:43474"/>
        <dbReference type="ChEBI" id="CHEBI:58359"/>
        <dbReference type="ChEBI" id="CHEBI:78520"/>
        <dbReference type="ChEBI" id="CHEBI:78521"/>
        <dbReference type="ChEBI" id="CHEBI:456216"/>
        <dbReference type="EC" id="6.3.5.7"/>
    </reaction>
</comment>
<dbReference type="PANTHER" id="PTHR11895:SF151">
    <property type="entry name" value="GLUTAMYL-TRNA(GLN) AMIDOTRANSFERASE SUBUNIT A"/>
    <property type="match status" value="1"/>
</dbReference>
<keyword evidence="12" id="KW-0808">Transferase</keyword>
<sequence>MAHITDLGVTELRDGIAKGDFSAREVAENFIAATDAGKSLNSFITLTPDHALAKADEADKARVAGTLKPLSGVPLGIKDLFCTNGYRTTAASKILDNFIPPYESSITEKLFSAGAGMIGKLNLDQFAMGSSNETSAFGNVISPWKRKGDNVDITPGGSSGGSAAAVSARLIPAATGTDTGGSIRQPASFTGIAGIKPTYGRCSRYGVIAFASSLDQAGPMARSVKDCAALLEVMAGFDPKDSTSIDVAVPDWEKLLSSDLKGKTIGIPKEYRVDGMADEIEKLWQHGIKMMQDAGAKIVEVSLPHTHYALSAYYIIAPAEASSNLARYDGVRYGERVTPENGNLVDMYSATRAAGFGYEVKRRIMIGTYVLSAGFYDAYYIKAQKVRALIARDFETAFQKCDLLLTPATPTAAFGLGEKQDDPLSMYLNDVFTVPASLAGLPAMTVPVGLNEKGLPLGLQLIGKPLDEQGVLNAGLALEERAGFTSLPEKWW</sequence>
<dbReference type="EMBL" id="CP002865">
    <property type="protein sequence ID" value="AEI37370.1"/>
    <property type="molecule type" value="Genomic_DNA"/>
</dbReference>
<dbReference type="HOGENOM" id="CLU_009600_0_3_5"/>
<dbReference type="Gene3D" id="3.90.1300.10">
    <property type="entry name" value="Amidase signature (AS) domain"/>
    <property type="match status" value="1"/>
</dbReference>
<dbReference type="NCBIfam" id="TIGR00132">
    <property type="entry name" value="gatA"/>
    <property type="match status" value="1"/>
</dbReference>
<dbReference type="GO" id="GO:0030956">
    <property type="term" value="C:glutamyl-tRNA(Gln) amidotransferase complex"/>
    <property type="evidence" value="ECO:0007669"/>
    <property type="project" value="InterPro"/>
</dbReference>
<dbReference type="GO" id="GO:0005524">
    <property type="term" value="F:ATP binding"/>
    <property type="evidence" value="ECO:0007669"/>
    <property type="project" value="UniProtKB-KW"/>
</dbReference>
<evidence type="ECO:0000256" key="4">
    <source>
        <dbReference type="ARBA" id="ARBA00014428"/>
    </source>
</evidence>
<keyword evidence="8 10" id="KW-0648">Protein biosynthesis</keyword>
<keyword evidence="5 10" id="KW-0436">Ligase</keyword>
<feature type="active site" description="Charge relay system" evidence="10">
    <location>
        <position position="158"/>
    </location>
</feature>
<dbReference type="GO" id="GO:0016740">
    <property type="term" value="F:transferase activity"/>
    <property type="evidence" value="ECO:0007669"/>
    <property type="project" value="UniProtKB-KW"/>
</dbReference>
<dbReference type="SUPFAM" id="SSF75304">
    <property type="entry name" value="Amidase signature (AS) enzymes"/>
    <property type="match status" value="1"/>
</dbReference>
<dbReference type="Proteomes" id="UP000000491">
    <property type="component" value="Chromosome"/>
</dbReference>
<dbReference type="STRING" id="579138.Zymop_0467"/>
<keyword evidence="6 10" id="KW-0547">Nucleotide-binding</keyword>
<organism evidence="12 13">
    <name type="scientific">Zymomonas mobilis subsp. pomaceae (strain ATCC 29192 / DSM 22645 / JCM 10191 / CCUG 17912 / NBRC 13757 / NCIMB 11200 / NRRL B-4491 / Barker I)</name>
    <dbReference type="NCBI Taxonomy" id="579138"/>
    <lineage>
        <taxon>Bacteria</taxon>
        <taxon>Pseudomonadati</taxon>
        <taxon>Pseudomonadota</taxon>
        <taxon>Alphaproteobacteria</taxon>
        <taxon>Sphingomonadales</taxon>
        <taxon>Zymomonadaceae</taxon>
        <taxon>Zymomonas</taxon>
    </lineage>
</organism>
<evidence type="ECO:0000256" key="10">
    <source>
        <dbReference type="HAMAP-Rule" id="MF_00120"/>
    </source>
</evidence>
<reference evidence="12 13" key="1">
    <citation type="journal article" date="2011" name="J. Bacteriol.">
        <title>Genome sequence of the ethanol-producing Zymomonas mobilis subsp. pomaceae lectotype strain ATCC 29192.</title>
        <authorList>
            <person name="Kouvelis V.N."/>
            <person name="Davenport K.W."/>
            <person name="Brettin T.S."/>
            <person name="Bruce D."/>
            <person name="Detter C."/>
            <person name="Han C.S."/>
            <person name="Nolan M."/>
            <person name="Tapia R."/>
            <person name="Damoulaki A."/>
            <person name="Kyrpides N.C."/>
            <person name="Typas M.A."/>
            <person name="Pappas K.M."/>
        </authorList>
    </citation>
    <scope>NUCLEOTIDE SEQUENCE [LARGE SCALE GENOMIC DNA]</scope>
    <source>
        <strain evidence="13">ATCC 29192 / DSM 22645 / JCM 10191 / CCUG 17912 / NBRC 13757 / NCIMB 11200 / NRRL B-4491 / Barker I</strain>
    </source>
</reference>
<evidence type="ECO:0000256" key="1">
    <source>
        <dbReference type="ARBA" id="ARBA00008069"/>
    </source>
</evidence>
<evidence type="ECO:0000256" key="7">
    <source>
        <dbReference type="ARBA" id="ARBA00022840"/>
    </source>
</evidence>
<name>F8EVG3_ZYMMT</name>
<evidence type="ECO:0000256" key="3">
    <source>
        <dbReference type="ARBA" id="ARBA00012739"/>
    </source>
</evidence>
<feature type="active site" description="Acyl-ester intermediate" evidence="10">
    <location>
        <position position="182"/>
    </location>
</feature>
<comment type="function">
    <text evidence="10">Allows the formation of correctly charged Gln-tRNA(Gln) through the transamidation of misacylated Glu-tRNA(Gln) in organisms which lack glutaminyl-tRNA synthetase. The reaction takes place in the presence of glutamine and ATP through an activated gamma-phospho-Glu-tRNA(Gln).</text>
</comment>
<dbReference type="KEGG" id="zmp:Zymop_0467"/>
<dbReference type="AlphaFoldDB" id="F8EVG3"/>
<dbReference type="PROSITE" id="PS00571">
    <property type="entry name" value="AMIDASES"/>
    <property type="match status" value="1"/>
</dbReference>
<dbReference type="HAMAP" id="MF_00120">
    <property type="entry name" value="GatA"/>
    <property type="match status" value="1"/>
</dbReference>
<dbReference type="InterPro" id="IPR004412">
    <property type="entry name" value="GatA"/>
</dbReference>
<dbReference type="eggNOG" id="COG0154">
    <property type="taxonomic scope" value="Bacteria"/>
</dbReference>
<proteinExistence type="inferred from homology"/>
<gene>
    <name evidence="10" type="primary">gatA</name>
    <name evidence="12" type="ordered locus">Zymop_0467</name>
</gene>
<dbReference type="GO" id="GO:0050567">
    <property type="term" value="F:glutaminyl-tRNA synthase (glutamine-hydrolyzing) activity"/>
    <property type="evidence" value="ECO:0007669"/>
    <property type="project" value="UniProtKB-UniRule"/>
</dbReference>
<evidence type="ECO:0000256" key="6">
    <source>
        <dbReference type="ARBA" id="ARBA00022741"/>
    </source>
</evidence>
<dbReference type="InterPro" id="IPR020556">
    <property type="entry name" value="Amidase_CS"/>
</dbReference>
<evidence type="ECO:0000313" key="13">
    <source>
        <dbReference type="Proteomes" id="UP000000491"/>
    </source>
</evidence>
<dbReference type="RefSeq" id="WP_013933769.1">
    <property type="nucleotide sequence ID" value="NC_015709.1"/>
</dbReference>